<proteinExistence type="predicted"/>
<protein>
    <submittedName>
        <fullName evidence="1">Uncharacterized protein</fullName>
    </submittedName>
</protein>
<organism evidence="1">
    <name type="scientific">Anguilla anguilla</name>
    <name type="common">European freshwater eel</name>
    <name type="synonym">Muraena anguilla</name>
    <dbReference type="NCBI Taxonomy" id="7936"/>
    <lineage>
        <taxon>Eukaryota</taxon>
        <taxon>Metazoa</taxon>
        <taxon>Chordata</taxon>
        <taxon>Craniata</taxon>
        <taxon>Vertebrata</taxon>
        <taxon>Euteleostomi</taxon>
        <taxon>Actinopterygii</taxon>
        <taxon>Neopterygii</taxon>
        <taxon>Teleostei</taxon>
        <taxon>Anguilliformes</taxon>
        <taxon>Anguillidae</taxon>
        <taxon>Anguilla</taxon>
    </lineage>
</organism>
<accession>A0A0E9T011</accession>
<evidence type="ECO:0000313" key="1">
    <source>
        <dbReference type="EMBL" id="JAH46103.1"/>
    </source>
</evidence>
<reference evidence="1" key="2">
    <citation type="journal article" date="2015" name="Fish Shellfish Immunol.">
        <title>Early steps in the European eel (Anguilla anguilla)-Vibrio vulnificus interaction in the gills: Role of the RtxA13 toxin.</title>
        <authorList>
            <person name="Callol A."/>
            <person name="Pajuelo D."/>
            <person name="Ebbesson L."/>
            <person name="Teles M."/>
            <person name="MacKenzie S."/>
            <person name="Amaro C."/>
        </authorList>
    </citation>
    <scope>NUCLEOTIDE SEQUENCE</scope>
</reference>
<name>A0A0E9T011_ANGAN</name>
<sequence>MGPQAYGVFTRVKAGRTESLSVNSDEILINDGSRCAHMRIQKGALFCSLRCSSC</sequence>
<dbReference type="EMBL" id="GBXM01062474">
    <property type="protein sequence ID" value="JAH46103.1"/>
    <property type="molecule type" value="Transcribed_RNA"/>
</dbReference>
<reference evidence="1" key="1">
    <citation type="submission" date="2014-11" db="EMBL/GenBank/DDBJ databases">
        <authorList>
            <person name="Amaro Gonzalez C."/>
        </authorList>
    </citation>
    <scope>NUCLEOTIDE SEQUENCE</scope>
</reference>
<dbReference type="AlphaFoldDB" id="A0A0E9T011"/>